<sequence>MNSDDPQTDLLAAAMFVAIGAGAIWIALDYPLGSMRRLGPGALPMVLGVLLLASGAGLALQAILRAQMDPQWRDQPLLKLPKLPSVHVVRSTLCVVAGLGLFGLLVRPAGLFLATATLVLVSSRAEAGTPIIGSLALAVIIPAACVGIFVYGIGLPFRVWP</sequence>
<dbReference type="Proteomes" id="UP000529417">
    <property type="component" value="Unassembled WGS sequence"/>
</dbReference>
<feature type="transmembrane region" description="Helical" evidence="1">
    <location>
        <begin position="133"/>
        <end position="154"/>
    </location>
</feature>
<evidence type="ECO:0000256" key="1">
    <source>
        <dbReference type="SAM" id="Phobius"/>
    </source>
</evidence>
<gene>
    <name evidence="3" type="ORF">HUK65_15965</name>
</gene>
<dbReference type="InterPro" id="IPR009936">
    <property type="entry name" value="DUF1468"/>
</dbReference>
<keyword evidence="1" id="KW-1133">Transmembrane helix</keyword>
<feature type="transmembrane region" description="Helical" evidence="1">
    <location>
        <begin position="42"/>
        <end position="68"/>
    </location>
</feature>
<dbReference type="Pfam" id="PF07331">
    <property type="entry name" value="TctB"/>
    <property type="match status" value="1"/>
</dbReference>
<protein>
    <submittedName>
        <fullName evidence="3">Tripartite tricarboxylate transporter TctB family protein</fullName>
    </submittedName>
</protein>
<dbReference type="RefSeq" id="WP_179907276.1">
    <property type="nucleotide sequence ID" value="NZ_JACBXS010000048.1"/>
</dbReference>
<evidence type="ECO:0000313" key="4">
    <source>
        <dbReference type="Proteomes" id="UP000529417"/>
    </source>
</evidence>
<keyword evidence="4" id="KW-1185">Reference proteome</keyword>
<dbReference type="AlphaFoldDB" id="A0A7Z0L0W8"/>
<accession>A0A7Z0L0W8</accession>
<keyword evidence="1" id="KW-0472">Membrane</keyword>
<keyword evidence="1" id="KW-0812">Transmembrane</keyword>
<organism evidence="3 4">
    <name type="scientific">Rhabdonatronobacter sediminivivens</name>
    <dbReference type="NCBI Taxonomy" id="2743469"/>
    <lineage>
        <taxon>Bacteria</taxon>
        <taxon>Pseudomonadati</taxon>
        <taxon>Pseudomonadota</taxon>
        <taxon>Alphaproteobacteria</taxon>
        <taxon>Rhodobacterales</taxon>
        <taxon>Paracoccaceae</taxon>
        <taxon>Rhabdonatronobacter</taxon>
    </lineage>
</organism>
<comment type="caution">
    <text evidence="3">The sequence shown here is derived from an EMBL/GenBank/DDBJ whole genome shotgun (WGS) entry which is preliminary data.</text>
</comment>
<dbReference type="EMBL" id="JACBXS010000048">
    <property type="protein sequence ID" value="NYS26481.1"/>
    <property type="molecule type" value="Genomic_DNA"/>
</dbReference>
<feature type="domain" description="DUF1468" evidence="2">
    <location>
        <begin position="11"/>
        <end position="157"/>
    </location>
</feature>
<evidence type="ECO:0000313" key="3">
    <source>
        <dbReference type="EMBL" id="NYS26481.1"/>
    </source>
</evidence>
<evidence type="ECO:0000259" key="2">
    <source>
        <dbReference type="Pfam" id="PF07331"/>
    </source>
</evidence>
<name>A0A7Z0L0W8_9RHOB</name>
<reference evidence="3 4" key="1">
    <citation type="journal article" date="2000" name="Arch. Microbiol.">
        <title>Rhodobaca bogoriensis gen. nov. and sp. nov., an alkaliphilic purple nonsulfur bacterium from African Rift Valley soda lakes.</title>
        <authorList>
            <person name="Milford A.D."/>
            <person name="Achenbach L.A."/>
            <person name="Jung D.O."/>
            <person name="Madigan M.T."/>
        </authorList>
    </citation>
    <scope>NUCLEOTIDE SEQUENCE [LARGE SCALE GENOMIC DNA]</scope>
    <source>
        <strain evidence="3 4">2376</strain>
    </source>
</reference>
<feature type="transmembrane region" description="Helical" evidence="1">
    <location>
        <begin position="12"/>
        <end position="30"/>
    </location>
</feature>
<proteinExistence type="predicted"/>
<feature type="transmembrane region" description="Helical" evidence="1">
    <location>
        <begin position="88"/>
        <end position="121"/>
    </location>
</feature>